<dbReference type="SMART" id="SM00530">
    <property type="entry name" value="HTH_XRE"/>
    <property type="match status" value="1"/>
</dbReference>
<dbReference type="Proteomes" id="UP001056500">
    <property type="component" value="Chromosome"/>
</dbReference>
<dbReference type="Gene3D" id="1.10.260.40">
    <property type="entry name" value="lambda repressor-like DNA-binding domains"/>
    <property type="match status" value="1"/>
</dbReference>
<reference evidence="2" key="1">
    <citation type="submission" date="2022-06" db="EMBL/GenBank/DDBJ databases">
        <title>Genome sequencing of Brevibacillus sp. BB3-R1.</title>
        <authorList>
            <person name="Heo J."/>
            <person name="Lee D."/>
            <person name="Won M."/>
            <person name="Han B.-H."/>
            <person name="Hong S.-B."/>
            <person name="Kwon S.-W."/>
        </authorList>
    </citation>
    <scope>NUCLEOTIDE SEQUENCE</scope>
    <source>
        <strain evidence="2">BB3-R1</strain>
    </source>
</reference>
<accession>A0ABY4WB07</accession>
<keyword evidence="3" id="KW-1185">Reference proteome</keyword>
<evidence type="ECO:0000313" key="3">
    <source>
        <dbReference type="Proteomes" id="UP001056500"/>
    </source>
</evidence>
<dbReference type="SUPFAM" id="SSF47413">
    <property type="entry name" value="lambda repressor-like DNA-binding domains"/>
    <property type="match status" value="1"/>
</dbReference>
<organism evidence="2 3">
    <name type="scientific">Brevibacillus ruminantium</name>
    <dbReference type="NCBI Taxonomy" id="2950604"/>
    <lineage>
        <taxon>Bacteria</taxon>
        <taxon>Bacillati</taxon>
        <taxon>Bacillota</taxon>
        <taxon>Bacilli</taxon>
        <taxon>Bacillales</taxon>
        <taxon>Paenibacillaceae</taxon>
        <taxon>Brevibacillus</taxon>
    </lineage>
</organism>
<dbReference type="InterPro" id="IPR011990">
    <property type="entry name" value="TPR-like_helical_dom_sf"/>
</dbReference>
<dbReference type="Pfam" id="PF01381">
    <property type="entry name" value="HTH_3"/>
    <property type="match status" value="1"/>
</dbReference>
<dbReference type="EMBL" id="CP098755">
    <property type="protein sequence ID" value="USG64104.1"/>
    <property type="molecule type" value="Genomic_DNA"/>
</dbReference>
<sequence length="425" mass="49498">MSFSEIMKAHRYRANMTLQELSERTGINRSVLGRIESGETKRPGFATWNKIASVLNIPYERVISLYVDISERADILKFLLAEAIAHTDRHIVRKAARKLLESTRINTFFALDYLLQVTRETEDEEIKITIYDMIIDSTKKQGIPFYLAKALLERYLIERYDFSRMEETYRRGKEILSYIEYLTVSERMNAYYRLGLQAYALKYFDDCIHLCRQGIAGDTDESELMASALLAITNSYINLGDSILAELYLKKYEKSDYVNANNARYLRAQLYAQKGEFDEAIAEFEICLDEAERETRIAIATDLLECYASAEDNQAIQSLLERETYFLPLQMNTPKKVEHVAMYLKRKGVYLLEHGYFPFGIESLFESLDYYRQISAFQSVTECVGIIMEAYVKESEILPREYMEKLSILCHSNNSPKTIQRRQMV</sequence>
<dbReference type="PROSITE" id="PS50943">
    <property type="entry name" value="HTH_CROC1"/>
    <property type="match status" value="1"/>
</dbReference>
<evidence type="ECO:0000313" key="2">
    <source>
        <dbReference type="EMBL" id="USG64104.1"/>
    </source>
</evidence>
<protein>
    <submittedName>
        <fullName evidence="2">Helix-turn-helix transcriptional regulator</fullName>
    </submittedName>
</protein>
<gene>
    <name evidence="2" type="ORF">NDK47_18320</name>
</gene>
<dbReference type="SUPFAM" id="SSF48452">
    <property type="entry name" value="TPR-like"/>
    <property type="match status" value="1"/>
</dbReference>
<proteinExistence type="predicted"/>
<dbReference type="Gene3D" id="1.25.40.10">
    <property type="entry name" value="Tetratricopeptide repeat domain"/>
    <property type="match status" value="1"/>
</dbReference>
<dbReference type="InterPro" id="IPR010982">
    <property type="entry name" value="Lambda_DNA-bd_dom_sf"/>
</dbReference>
<dbReference type="InterPro" id="IPR001387">
    <property type="entry name" value="Cro/C1-type_HTH"/>
</dbReference>
<evidence type="ECO:0000259" key="1">
    <source>
        <dbReference type="PROSITE" id="PS50943"/>
    </source>
</evidence>
<name>A0ABY4WB07_9BACL</name>
<feature type="domain" description="HTH cro/C1-type" evidence="1">
    <location>
        <begin position="7"/>
        <end position="62"/>
    </location>
</feature>
<dbReference type="CDD" id="cd00093">
    <property type="entry name" value="HTH_XRE"/>
    <property type="match status" value="1"/>
</dbReference>
<dbReference type="RefSeq" id="WP_251871221.1">
    <property type="nucleotide sequence ID" value="NZ_CP098755.1"/>
</dbReference>